<reference evidence="2" key="1">
    <citation type="submission" date="2022-11" db="EMBL/GenBank/DDBJ databases">
        <authorList>
            <person name="Mo P."/>
        </authorList>
    </citation>
    <scope>NUCLEOTIDE SEQUENCE</scope>
    <source>
        <strain evidence="2">HUAS 11-8</strain>
    </source>
</reference>
<dbReference type="RefSeq" id="WP_268759172.1">
    <property type="nucleotide sequence ID" value="NZ_CP113836.1"/>
</dbReference>
<dbReference type="Proteomes" id="UP001163203">
    <property type="component" value="Chromosome"/>
</dbReference>
<gene>
    <name evidence="2" type="ORF">ORV05_15370</name>
</gene>
<accession>A0ABY7B9R9</accession>
<dbReference type="EMBL" id="CP113836">
    <property type="protein sequence ID" value="WAL69086.1"/>
    <property type="molecule type" value="Genomic_DNA"/>
</dbReference>
<protein>
    <submittedName>
        <fullName evidence="2">Alpha/beta hydrolase</fullName>
    </submittedName>
</protein>
<name>A0ABY7B9R9_9PSEU</name>
<keyword evidence="3" id="KW-1185">Reference proteome</keyword>
<dbReference type="PANTHER" id="PTHR43433:SF5">
    <property type="entry name" value="AB HYDROLASE-1 DOMAIN-CONTAINING PROTEIN"/>
    <property type="match status" value="1"/>
</dbReference>
<keyword evidence="2" id="KW-0378">Hydrolase</keyword>
<dbReference type="Pfam" id="PF00561">
    <property type="entry name" value="Abhydrolase_1"/>
    <property type="match status" value="1"/>
</dbReference>
<dbReference type="GO" id="GO:0016787">
    <property type="term" value="F:hydrolase activity"/>
    <property type="evidence" value="ECO:0007669"/>
    <property type="project" value="UniProtKB-KW"/>
</dbReference>
<evidence type="ECO:0000259" key="1">
    <source>
        <dbReference type="Pfam" id="PF00561"/>
    </source>
</evidence>
<evidence type="ECO:0000313" key="3">
    <source>
        <dbReference type="Proteomes" id="UP001163203"/>
    </source>
</evidence>
<feature type="domain" description="AB hydrolase-1" evidence="1">
    <location>
        <begin position="22"/>
        <end position="259"/>
    </location>
</feature>
<dbReference type="InterPro" id="IPR050471">
    <property type="entry name" value="AB_hydrolase"/>
</dbReference>
<dbReference type="PANTHER" id="PTHR43433">
    <property type="entry name" value="HYDROLASE, ALPHA/BETA FOLD FAMILY PROTEIN"/>
    <property type="match status" value="1"/>
</dbReference>
<dbReference type="SUPFAM" id="SSF53474">
    <property type="entry name" value="alpha/beta-Hydrolases"/>
    <property type="match status" value="1"/>
</dbReference>
<dbReference type="Gene3D" id="3.40.50.1820">
    <property type="entry name" value="alpha/beta hydrolase"/>
    <property type="match status" value="1"/>
</dbReference>
<dbReference type="InterPro" id="IPR000073">
    <property type="entry name" value="AB_hydrolase_1"/>
</dbReference>
<dbReference type="PRINTS" id="PR00111">
    <property type="entry name" value="ABHYDROLASE"/>
</dbReference>
<dbReference type="InterPro" id="IPR029058">
    <property type="entry name" value="AB_hydrolase_fold"/>
</dbReference>
<sequence length="273" mass="29812">MPYFDAADGTRLFYRDWGGGRPVLLLASWGFDSAMWQHQMIHLADAGFRCLALDRRGHGRSDDPGSGYEFDTLADDVAALLGRLELSEVTLVGHSMGAAEIVRYLTRHGTGRVNRIALVAAALPFLLKTADNPQGVDGTVAEEVRRGWRADLTRWLTHNAPPFFGAGLPGCEVSPGQQEWLLGMMTEASLKALIDCNKALTETDFRAEAAAITVPTLIVHGDHDASAPLERTGSRLADLVPHARFVVYENAPHGLFLTHREQLNEDLLAFAKG</sequence>
<evidence type="ECO:0000313" key="2">
    <source>
        <dbReference type="EMBL" id="WAL69086.1"/>
    </source>
</evidence>
<proteinExistence type="predicted"/>
<organism evidence="2 3">
    <name type="scientific">Amycolatopsis cynarae</name>
    <dbReference type="NCBI Taxonomy" id="2995223"/>
    <lineage>
        <taxon>Bacteria</taxon>
        <taxon>Bacillati</taxon>
        <taxon>Actinomycetota</taxon>
        <taxon>Actinomycetes</taxon>
        <taxon>Pseudonocardiales</taxon>
        <taxon>Pseudonocardiaceae</taxon>
        <taxon>Amycolatopsis</taxon>
    </lineage>
</organism>